<dbReference type="InterPro" id="IPR000792">
    <property type="entry name" value="Tscrpt_reg_LuxR_C"/>
</dbReference>
<dbReference type="EMBL" id="JAERQJ010000001">
    <property type="protein sequence ID" value="MBL0682758.1"/>
    <property type="molecule type" value="Genomic_DNA"/>
</dbReference>
<dbReference type="Gene3D" id="3.40.50.2300">
    <property type="match status" value="1"/>
</dbReference>
<dbReference type="PRINTS" id="PR00038">
    <property type="entry name" value="HTHLUXR"/>
</dbReference>
<feature type="domain" description="Response regulatory" evidence="7">
    <location>
        <begin position="4"/>
        <end position="123"/>
    </location>
</feature>
<dbReference type="InterPro" id="IPR016032">
    <property type="entry name" value="Sig_transdc_resp-reg_C-effctor"/>
</dbReference>
<dbReference type="PANTHER" id="PTHR43214:SF41">
    <property type="entry name" value="NITRATE_NITRITE RESPONSE REGULATOR PROTEIN NARP"/>
    <property type="match status" value="1"/>
</dbReference>
<dbReference type="RefSeq" id="WP_201917031.1">
    <property type="nucleotide sequence ID" value="NZ_BAABAX010000021.1"/>
</dbReference>
<dbReference type="Gene3D" id="1.10.10.10">
    <property type="entry name" value="Winged helix-like DNA-binding domain superfamily/Winged helix DNA-binding domain"/>
    <property type="match status" value="1"/>
</dbReference>
<name>A0A936ZQC0_9FLAO</name>
<dbReference type="GO" id="GO:0000160">
    <property type="term" value="P:phosphorelay signal transduction system"/>
    <property type="evidence" value="ECO:0007669"/>
    <property type="project" value="InterPro"/>
</dbReference>
<comment type="caution">
    <text evidence="8">The sequence shown here is derived from an EMBL/GenBank/DDBJ whole genome shotgun (WGS) entry which is preliminary data.</text>
</comment>
<keyword evidence="4" id="KW-0804">Transcription</keyword>
<dbReference type="PROSITE" id="PS50110">
    <property type="entry name" value="RESPONSE_REGULATORY"/>
    <property type="match status" value="1"/>
</dbReference>
<dbReference type="AlphaFoldDB" id="A0A936ZQC0"/>
<dbReference type="InterPro" id="IPR039420">
    <property type="entry name" value="WalR-like"/>
</dbReference>
<keyword evidence="9" id="KW-1185">Reference proteome</keyword>
<keyword evidence="1 5" id="KW-0597">Phosphoprotein</keyword>
<evidence type="ECO:0000259" key="6">
    <source>
        <dbReference type="PROSITE" id="PS50043"/>
    </source>
</evidence>
<dbReference type="InterPro" id="IPR058245">
    <property type="entry name" value="NreC/VraR/RcsB-like_REC"/>
</dbReference>
<dbReference type="Pfam" id="PF00072">
    <property type="entry name" value="Response_reg"/>
    <property type="match status" value="1"/>
</dbReference>
<dbReference type="InterPro" id="IPR011006">
    <property type="entry name" value="CheY-like_superfamily"/>
</dbReference>
<evidence type="ECO:0000256" key="2">
    <source>
        <dbReference type="ARBA" id="ARBA00023015"/>
    </source>
</evidence>
<dbReference type="SMART" id="SM00421">
    <property type="entry name" value="HTH_LUXR"/>
    <property type="match status" value="1"/>
</dbReference>
<dbReference type="CDD" id="cd17535">
    <property type="entry name" value="REC_NarL-like"/>
    <property type="match status" value="1"/>
</dbReference>
<dbReference type="Pfam" id="PF00196">
    <property type="entry name" value="GerE"/>
    <property type="match status" value="1"/>
</dbReference>
<evidence type="ECO:0000256" key="4">
    <source>
        <dbReference type="ARBA" id="ARBA00023163"/>
    </source>
</evidence>
<dbReference type="SUPFAM" id="SSF52172">
    <property type="entry name" value="CheY-like"/>
    <property type="match status" value="1"/>
</dbReference>
<protein>
    <submittedName>
        <fullName evidence="8">Response regulator transcription factor</fullName>
    </submittedName>
</protein>
<evidence type="ECO:0000256" key="3">
    <source>
        <dbReference type="ARBA" id="ARBA00023125"/>
    </source>
</evidence>
<dbReference type="SMART" id="SM00448">
    <property type="entry name" value="REC"/>
    <property type="match status" value="1"/>
</dbReference>
<gene>
    <name evidence="8" type="ORF">JJQ60_04465</name>
</gene>
<dbReference type="PROSITE" id="PS50043">
    <property type="entry name" value="HTH_LUXR_2"/>
    <property type="match status" value="1"/>
</dbReference>
<keyword evidence="2" id="KW-0805">Transcription regulation</keyword>
<accession>A0A936ZQC0</accession>
<dbReference type="GO" id="GO:0003677">
    <property type="term" value="F:DNA binding"/>
    <property type="evidence" value="ECO:0007669"/>
    <property type="project" value="UniProtKB-KW"/>
</dbReference>
<dbReference type="GO" id="GO:0006355">
    <property type="term" value="P:regulation of DNA-templated transcription"/>
    <property type="evidence" value="ECO:0007669"/>
    <property type="project" value="InterPro"/>
</dbReference>
<dbReference type="Proteomes" id="UP000651057">
    <property type="component" value="Unassembled WGS sequence"/>
</dbReference>
<feature type="modified residue" description="4-aspartylphosphate" evidence="5">
    <location>
        <position position="58"/>
    </location>
</feature>
<dbReference type="InterPro" id="IPR001789">
    <property type="entry name" value="Sig_transdc_resp-reg_receiver"/>
</dbReference>
<evidence type="ECO:0000256" key="1">
    <source>
        <dbReference type="ARBA" id="ARBA00022553"/>
    </source>
</evidence>
<evidence type="ECO:0000313" key="9">
    <source>
        <dbReference type="Proteomes" id="UP000651057"/>
    </source>
</evidence>
<dbReference type="CDD" id="cd06170">
    <property type="entry name" value="LuxR_C_like"/>
    <property type="match status" value="1"/>
</dbReference>
<evidence type="ECO:0000313" key="8">
    <source>
        <dbReference type="EMBL" id="MBL0682758.1"/>
    </source>
</evidence>
<sequence>MSYNIIIVDDHSMFLDGLLSIFDDLPEYNVLFTAKDGENVIKYLQINSSEQVDLIITDLSMPNMDGITLNQLVKESYPTIKTLIVSMHKDPGMIENLIKNNVDGYVPKNSQKSELLKAIGDILGGKTYFSESIKKSYTSFLFDKNRDSISPLTPREKEVLKLIAQEYTTQEIAEELNLSKHTIEGYRKTLLGKLNVKNLAGLTRYAIKLGLVE</sequence>
<evidence type="ECO:0000256" key="5">
    <source>
        <dbReference type="PROSITE-ProRule" id="PRU00169"/>
    </source>
</evidence>
<dbReference type="InterPro" id="IPR036388">
    <property type="entry name" value="WH-like_DNA-bd_sf"/>
</dbReference>
<organism evidence="8 9">
    <name type="scientific">Aquimarina mytili</name>
    <dbReference type="NCBI Taxonomy" id="874423"/>
    <lineage>
        <taxon>Bacteria</taxon>
        <taxon>Pseudomonadati</taxon>
        <taxon>Bacteroidota</taxon>
        <taxon>Flavobacteriia</taxon>
        <taxon>Flavobacteriales</taxon>
        <taxon>Flavobacteriaceae</taxon>
        <taxon>Aquimarina</taxon>
    </lineage>
</organism>
<dbReference type="SUPFAM" id="SSF46894">
    <property type="entry name" value="C-terminal effector domain of the bipartite response regulators"/>
    <property type="match status" value="1"/>
</dbReference>
<keyword evidence="3" id="KW-0238">DNA-binding</keyword>
<evidence type="ECO:0000259" key="7">
    <source>
        <dbReference type="PROSITE" id="PS50110"/>
    </source>
</evidence>
<proteinExistence type="predicted"/>
<reference evidence="8" key="1">
    <citation type="submission" date="2021-01" db="EMBL/GenBank/DDBJ databases">
        <authorList>
            <person name="Zhong Y.L."/>
        </authorList>
    </citation>
    <scope>NUCLEOTIDE SEQUENCE</scope>
    <source>
        <strain evidence="8">KCTC 23302</strain>
    </source>
</reference>
<dbReference type="PANTHER" id="PTHR43214">
    <property type="entry name" value="TWO-COMPONENT RESPONSE REGULATOR"/>
    <property type="match status" value="1"/>
</dbReference>
<feature type="domain" description="HTH luxR-type" evidence="6">
    <location>
        <begin position="145"/>
        <end position="210"/>
    </location>
</feature>